<comment type="catalytic activity">
    <reaction evidence="14">
        <text>4 Fe(II)-[cytochrome c] + O2 + 8 H(+)(in) = 4 Fe(III)-[cytochrome c] + 2 H2O + 4 H(+)(out)</text>
        <dbReference type="Rhea" id="RHEA:11436"/>
        <dbReference type="Rhea" id="RHEA-COMP:10350"/>
        <dbReference type="Rhea" id="RHEA-COMP:14399"/>
        <dbReference type="ChEBI" id="CHEBI:15377"/>
        <dbReference type="ChEBI" id="CHEBI:15378"/>
        <dbReference type="ChEBI" id="CHEBI:15379"/>
        <dbReference type="ChEBI" id="CHEBI:29033"/>
        <dbReference type="ChEBI" id="CHEBI:29034"/>
        <dbReference type="EC" id="7.1.1.9"/>
    </reaction>
</comment>
<evidence type="ECO:0000256" key="14">
    <source>
        <dbReference type="RuleBase" id="RU004024"/>
    </source>
</evidence>
<keyword evidence="5 13" id="KW-0812">Transmembrane</keyword>
<proteinExistence type="inferred from homology"/>
<dbReference type="PANTHER" id="PTHR22888:SF9">
    <property type="entry name" value="CYTOCHROME C OXIDASE SUBUNIT 2"/>
    <property type="match status" value="1"/>
</dbReference>
<dbReference type="InterPro" id="IPR036257">
    <property type="entry name" value="Cyt_c_oxidase_su2_TM_sf"/>
</dbReference>
<dbReference type="NCBIfam" id="TIGR02866">
    <property type="entry name" value="CoxB"/>
    <property type="match status" value="1"/>
</dbReference>
<evidence type="ECO:0000256" key="12">
    <source>
        <dbReference type="ARBA" id="ARBA00024688"/>
    </source>
</evidence>
<dbReference type="Gene3D" id="2.60.40.420">
    <property type="entry name" value="Cupredoxins - blue copper proteins"/>
    <property type="match status" value="1"/>
</dbReference>
<evidence type="ECO:0000256" key="2">
    <source>
        <dbReference type="ARBA" id="ARBA00007866"/>
    </source>
</evidence>
<keyword evidence="7" id="KW-1278">Translocase</keyword>
<name>A0A832DIV2_9BACT</name>
<dbReference type="GO" id="GO:0016491">
    <property type="term" value="F:oxidoreductase activity"/>
    <property type="evidence" value="ECO:0007669"/>
    <property type="project" value="UniProtKB-KW"/>
</dbReference>
<dbReference type="Gene3D" id="1.10.287.90">
    <property type="match status" value="1"/>
</dbReference>
<dbReference type="GO" id="GO:0004129">
    <property type="term" value="F:cytochrome-c oxidase activity"/>
    <property type="evidence" value="ECO:0007669"/>
    <property type="project" value="UniProtKB-EC"/>
</dbReference>
<dbReference type="InterPro" id="IPR014222">
    <property type="entry name" value="Cyt_c_oxidase_su2"/>
</dbReference>
<evidence type="ECO:0000256" key="11">
    <source>
        <dbReference type="ARBA" id="ARBA00023136"/>
    </source>
</evidence>
<dbReference type="InterPro" id="IPR045187">
    <property type="entry name" value="CcO_II"/>
</dbReference>
<accession>A0A832DIV2</accession>
<evidence type="ECO:0000256" key="1">
    <source>
        <dbReference type="ARBA" id="ARBA00004141"/>
    </source>
</evidence>
<evidence type="ECO:0000256" key="6">
    <source>
        <dbReference type="ARBA" id="ARBA00022723"/>
    </source>
</evidence>
<dbReference type="PROSITE" id="PS50999">
    <property type="entry name" value="COX2_TM"/>
    <property type="match status" value="1"/>
</dbReference>
<dbReference type="GO" id="GO:0005507">
    <property type="term" value="F:copper ion binding"/>
    <property type="evidence" value="ECO:0007669"/>
    <property type="project" value="InterPro"/>
</dbReference>
<dbReference type="EMBL" id="DSVI01000019">
    <property type="protein sequence ID" value="HGT48793.1"/>
    <property type="molecule type" value="Genomic_DNA"/>
</dbReference>
<keyword evidence="3 13" id="KW-0813">Transport</keyword>
<dbReference type="EC" id="7.1.1.9" evidence="14"/>
<feature type="domain" description="Cytochrome oxidase subunit II transmembrane region profile" evidence="17">
    <location>
        <begin position="1"/>
        <end position="88"/>
    </location>
</feature>
<keyword evidence="8 13" id="KW-0249">Electron transport</keyword>
<dbReference type="GO" id="GO:0042773">
    <property type="term" value="P:ATP synthesis coupled electron transport"/>
    <property type="evidence" value="ECO:0007669"/>
    <property type="project" value="TreeGrafter"/>
</dbReference>
<dbReference type="AlphaFoldDB" id="A0A832DIV2"/>
<evidence type="ECO:0000256" key="3">
    <source>
        <dbReference type="ARBA" id="ARBA00022448"/>
    </source>
</evidence>
<keyword evidence="9 15" id="KW-1133">Transmembrane helix</keyword>
<evidence type="ECO:0000256" key="13">
    <source>
        <dbReference type="RuleBase" id="RU000456"/>
    </source>
</evidence>
<evidence type="ECO:0000256" key="9">
    <source>
        <dbReference type="ARBA" id="ARBA00022989"/>
    </source>
</evidence>
<dbReference type="PANTHER" id="PTHR22888">
    <property type="entry name" value="CYTOCHROME C OXIDASE, SUBUNIT II"/>
    <property type="match status" value="1"/>
</dbReference>
<comment type="cofactor">
    <cofactor evidence="14">
        <name>Cu cation</name>
        <dbReference type="ChEBI" id="CHEBI:23378"/>
    </cofactor>
    <text evidence="14">Binds a copper A center.</text>
</comment>
<dbReference type="Pfam" id="PF02790">
    <property type="entry name" value="COX2_TM"/>
    <property type="match status" value="1"/>
</dbReference>
<dbReference type="SUPFAM" id="SSF81464">
    <property type="entry name" value="Cytochrome c oxidase subunit II-like, transmembrane region"/>
    <property type="match status" value="1"/>
</dbReference>
<sequence length="220" mass="25306">MFDGVSNFSQSTDLAFFFTLVVSIFFLVLITSLMIYFVIKYNRKRNPKATNVHHNTALEVTWTVIPTILVLIMFWLGWTGYLEQSKIPENALTIDVTAQMWKWSFKYPNGKETDSLYVPVNKDVVLNLKSIDVNHAFYVPKFRIKKDVYPNQNRTAWFNASEIGNFDIACAEYCGLNHSYMYNKVHVIPENEFNAWLNSAAKYPGEVMAADTTLNNSVAK</sequence>
<dbReference type="InterPro" id="IPR008972">
    <property type="entry name" value="Cupredoxin"/>
</dbReference>
<dbReference type="PROSITE" id="PS00078">
    <property type="entry name" value="COX2"/>
    <property type="match status" value="1"/>
</dbReference>
<comment type="caution">
    <text evidence="18">The sequence shown here is derived from an EMBL/GenBank/DDBJ whole genome shotgun (WGS) entry which is preliminary data.</text>
</comment>
<organism evidence="18">
    <name type="scientific">Ignavibacterium album</name>
    <dbReference type="NCBI Taxonomy" id="591197"/>
    <lineage>
        <taxon>Bacteria</taxon>
        <taxon>Pseudomonadati</taxon>
        <taxon>Ignavibacteriota</taxon>
        <taxon>Ignavibacteria</taxon>
        <taxon>Ignavibacteriales</taxon>
        <taxon>Ignavibacteriaceae</taxon>
        <taxon>Ignavibacterium</taxon>
    </lineage>
</organism>
<comment type="similarity">
    <text evidence="2 13">Belongs to the cytochrome c oxidase subunit 2 family.</text>
</comment>
<evidence type="ECO:0000256" key="15">
    <source>
        <dbReference type="SAM" id="Phobius"/>
    </source>
</evidence>
<dbReference type="InterPro" id="IPR002429">
    <property type="entry name" value="CcO_II-like_C"/>
</dbReference>
<keyword evidence="11 15" id="KW-0472">Membrane</keyword>
<keyword evidence="10 14" id="KW-0186">Copper</keyword>
<gene>
    <name evidence="18" type="primary">coxB</name>
    <name evidence="18" type="ORF">ENS56_12205</name>
</gene>
<reference evidence="18" key="1">
    <citation type="journal article" date="2020" name="mSystems">
        <title>Genome- and Community-Level Interaction Insights into Carbon Utilization and Element Cycling Functions of Hydrothermarchaeota in Hydrothermal Sediment.</title>
        <authorList>
            <person name="Zhou Z."/>
            <person name="Liu Y."/>
            <person name="Xu W."/>
            <person name="Pan J."/>
            <person name="Luo Z.H."/>
            <person name="Li M."/>
        </authorList>
    </citation>
    <scope>NUCLEOTIDE SEQUENCE [LARGE SCALE GENOMIC DNA]</scope>
    <source>
        <strain evidence="18">SpSt-500</strain>
    </source>
</reference>
<evidence type="ECO:0000259" key="16">
    <source>
        <dbReference type="PROSITE" id="PS50857"/>
    </source>
</evidence>
<protein>
    <recommendedName>
        <fullName evidence="14">Cytochrome c oxidase subunit 2</fullName>
        <ecNumber evidence="14">7.1.1.9</ecNumber>
    </recommendedName>
</protein>
<evidence type="ECO:0000313" key="18">
    <source>
        <dbReference type="EMBL" id="HGT48793.1"/>
    </source>
</evidence>
<dbReference type="InterPro" id="IPR001505">
    <property type="entry name" value="Copper_CuA"/>
</dbReference>
<keyword evidence="4 13" id="KW-0679">Respiratory chain</keyword>
<evidence type="ECO:0000256" key="8">
    <source>
        <dbReference type="ARBA" id="ARBA00022982"/>
    </source>
</evidence>
<feature type="domain" description="Cytochrome oxidase subunit II copper A binding" evidence="16">
    <location>
        <begin position="89"/>
        <end position="199"/>
    </location>
</feature>
<feature type="transmembrane region" description="Helical" evidence="15">
    <location>
        <begin position="15"/>
        <end position="39"/>
    </location>
</feature>
<evidence type="ECO:0000256" key="10">
    <source>
        <dbReference type="ARBA" id="ARBA00023008"/>
    </source>
</evidence>
<keyword evidence="18" id="KW-0560">Oxidoreductase</keyword>
<dbReference type="InterPro" id="IPR011759">
    <property type="entry name" value="Cyt_c_oxidase_su2_TM_dom"/>
</dbReference>
<comment type="function">
    <text evidence="12 14">Subunits I and II form the functional core of the enzyme complex. Electrons originating in cytochrome c are transferred via heme a and Cu(A) to the binuclear center formed by heme a3 and Cu(B).</text>
</comment>
<evidence type="ECO:0000259" key="17">
    <source>
        <dbReference type="PROSITE" id="PS50999"/>
    </source>
</evidence>
<feature type="transmembrane region" description="Helical" evidence="15">
    <location>
        <begin position="60"/>
        <end position="78"/>
    </location>
</feature>
<dbReference type="GO" id="GO:0005886">
    <property type="term" value="C:plasma membrane"/>
    <property type="evidence" value="ECO:0007669"/>
    <property type="project" value="UniProtKB-SubCell"/>
</dbReference>
<evidence type="ECO:0000256" key="7">
    <source>
        <dbReference type="ARBA" id="ARBA00022967"/>
    </source>
</evidence>
<dbReference type="CDD" id="cd13915">
    <property type="entry name" value="CuRO_HCO_II_like_2"/>
    <property type="match status" value="1"/>
</dbReference>
<evidence type="ECO:0000256" key="5">
    <source>
        <dbReference type="ARBA" id="ARBA00022692"/>
    </source>
</evidence>
<dbReference type="PROSITE" id="PS50857">
    <property type="entry name" value="COX2_CUA"/>
    <property type="match status" value="1"/>
</dbReference>
<comment type="subcellular location">
    <subcellularLocation>
        <location evidence="13">Cell membrane</location>
        <topology evidence="13">Multi-pass membrane protein</topology>
    </subcellularLocation>
    <subcellularLocation>
        <location evidence="1">Membrane</location>
        <topology evidence="1">Multi-pass membrane protein</topology>
    </subcellularLocation>
</comment>
<dbReference type="SUPFAM" id="SSF49503">
    <property type="entry name" value="Cupredoxins"/>
    <property type="match status" value="1"/>
</dbReference>
<evidence type="ECO:0000256" key="4">
    <source>
        <dbReference type="ARBA" id="ARBA00022660"/>
    </source>
</evidence>
<keyword evidence="6 14" id="KW-0479">Metal-binding</keyword>
<dbReference type="Pfam" id="PF00116">
    <property type="entry name" value="COX2"/>
    <property type="match status" value="1"/>
</dbReference>